<sequence>MKPGGGKEEKNYQAAVHDGISSLDRIGMVLDEVGRNLDRDVETTAVNKSGKVLSETSSLKRKSLDLGMTANSSAAPAESSYVLFFQVLFPFVIAGLGMVFAGLVLSLVVTWPLFKEVPEILILVPALLGLKGNLEMTLASRLSTLANLGHLDSSNQRREIVFSNLALVQVQATVVAFLASSFATCLAWTSNGQFNWTHSALMCASSLATACSASLVLSLLMAAVIVTSRKYNINPDNVATPIAASLGDLTTLSVLAFFGSIFLRAHKTEPWLNVGVIILFLLALPFWANYAKKHEVTKETLYNGWTPVISSMLISSAGGFILEFAVKKYPSLSTFGPVLNGVGGNLAAVQASRISTYYHSSGGEIGIMPNDWIVSRFVSFKRAFFSKEWDSRSARVLLLLVVPGHIFFNFLIQIFAIHGTEKPPHGPLFTSFYMIAAIIQVMILLFVCQFLVALLWKWKIDPDNSVIPYLTALGDLMGTFLLFVVFSATYHFDPAEIEQAK</sequence>
<feature type="transmembrane region" description="Helical" evidence="9">
    <location>
        <begin position="200"/>
        <end position="226"/>
    </location>
</feature>
<evidence type="ECO:0000256" key="1">
    <source>
        <dbReference type="ARBA" id="ARBA00004141"/>
    </source>
</evidence>
<feature type="transmembrane region" description="Helical" evidence="9">
    <location>
        <begin position="308"/>
        <end position="326"/>
    </location>
</feature>
<keyword evidence="4 9" id="KW-0812">Transmembrane</keyword>
<dbReference type="GO" id="GO:0005886">
    <property type="term" value="C:plasma membrane"/>
    <property type="evidence" value="ECO:0007669"/>
    <property type="project" value="TreeGrafter"/>
</dbReference>
<proteinExistence type="inferred from homology"/>
<accession>A0A9P1IRU3</accession>
<feature type="transmembrane region" description="Helical" evidence="9">
    <location>
        <begin position="270"/>
        <end position="288"/>
    </location>
</feature>
<comment type="caution">
    <text evidence="11">The sequence shown here is derived from an EMBL/GenBank/DDBJ whole genome shotgun (WGS) entry which is preliminary data.</text>
</comment>
<comment type="subcellular location">
    <subcellularLocation>
        <location evidence="1">Membrane</location>
        <topology evidence="1">Multi-pass membrane protein</topology>
    </subcellularLocation>
</comment>
<feature type="transmembrane region" description="Helical" evidence="9">
    <location>
        <begin position="238"/>
        <end position="263"/>
    </location>
</feature>
<dbReference type="FunFam" id="1.10.357.20:FF:000001">
    <property type="entry name" value="Solute carrier family 41 member 2"/>
    <property type="match status" value="1"/>
</dbReference>
<feature type="transmembrane region" description="Helical" evidence="9">
    <location>
        <begin position="431"/>
        <end position="455"/>
    </location>
</feature>
<dbReference type="OrthoDB" id="5791097at2759"/>
<evidence type="ECO:0000256" key="2">
    <source>
        <dbReference type="ARBA" id="ARBA00009749"/>
    </source>
</evidence>
<dbReference type="InterPro" id="IPR006667">
    <property type="entry name" value="SLC41_membr_dom"/>
</dbReference>
<evidence type="ECO:0000256" key="4">
    <source>
        <dbReference type="ARBA" id="ARBA00022692"/>
    </source>
</evidence>
<dbReference type="Gene3D" id="1.10.357.20">
    <property type="entry name" value="SLC41 divalent cation transporters, integral membrane domain"/>
    <property type="match status" value="2"/>
</dbReference>
<keyword evidence="12" id="KW-1185">Reference proteome</keyword>
<keyword evidence="6 9" id="KW-1133">Transmembrane helix</keyword>
<evidence type="ECO:0000256" key="8">
    <source>
        <dbReference type="ARBA" id="ARBA00023136"/>
    </source>
</evidence>
<evidence type="ECO:0000259" key="10">
    <source>
        <dbReference type="Pfam" id="PF01769"/>
    </source>
</evidence>
<evidence type="ECO:0000256" key="3">
    <source>
        <dbReference type="ARBA" id="ARBA00022448"/>
    </source>
</evidence>
<dbReference type="EMBL" id="CANHGI010000004">
    <property type="protein sequence ID" value="CAI5449189.1"/>
    <property type="molecule type" value="Genomic_DNA"/>
</dbReference>
<evidence type="ECO:0000313" key="11">
    <source>
        <dbReference type="EMBL" id="CAI5449189.1"/>
    </source>
</evidence>
<organism evidence="11 12">
    <name type="scientific">Caenorhabditis angaria</name>
    <dbReference type="NCBI Taxonomy" id="860376"/>
    <lineage>
        <taxon>Eukaryota</taxon>
        <taxon>Metazoa</taxon>
        <taxon>Ecdysozoa</taxon>
        <taxon>Nematoda</taxon>
        <taxon>Chromadorea</taxon>
        <taxon>Rhabditida</taxon>
        <taxon>Rhabditina</taxon>
        <taxon>Rhabditomorpha</taxon>
        <taxon>Rhabditoidea</taxon>
        <taxon>Rhabditidae</taxon>
        <taxon>Peloderinae</taxon>
        <taxon>Caenorhabditis</taxon>
    </lineage>
</organism>
<keyword evidence="7" id="KW-0406">Ion transport</keyword>
<protein>
    <recommendedName>
        <fullName evidence="10">SLC41A/MgtE integral membrane domain-containing protein</fullName>
    </recommendedName>
</protein>
<feature type="transmembrane region" description="Helical" evidence="9">
    <location>
        <begin position="396"/>
        <end position="419"/>
    </location>
</feature>
<dbReference type="AlphaFoldDB" id="A0A9P1IRU3"/>
<name>A0A9P1IRU3_9PELO</name>
<feature type="domain" description="SLC41A/MgtE integral membrane" evidence="10">
    <location>
        <begin position="124"/>
        <end position="257"/>
    </location>
</feature>
<feature type="transmembrane region" description="Helical" evidence="9">
    <location>
        <begin position="467"/>
        <end position="492"/>
    </location>
</feature>
<dbReference type="PANTHER" id="PTHR16228:SF7">
    <property type="entry name" value="SLC41A_MGTE INTEGRAL MEMBRANE DOMAIN-CONTAINING PROTEIN"/>
    <property type="match status" value="1"/>
</dbReference>
<evidence type="ECO:0000313" key="12">
    <source>
        <dbReference type="Proteomes" id="UP001152747"/>
    </source>
</evidence>
<evidence type="ECO:0000256" key="7">
    <source>
        <dbReference type="ARBA" id="ARBA00023065"/>
    </source>
</evidence>
<evidence type="ECO:0000256" key="9">
    <source>
        <dbReference type="SAM" id="Phobius"/>
    </source>
</evidence>
<comment type="similarity">
    <text evidence="2">Belongs to the SLC41A transporter family.</text>
</comment>
<reference evidence="11" key="1">
    <citation type="submission" date="2022-11" db="EMBL/GenBank/DDBJ databases">
        <authorList>
            <person name="Kikuchi T."/>
        </authorList>
    </citation>
    <scope>NUCLEOTIDE SEQUENCE</scope>
    <source>
        <strain evidence="11">PS1010</strain>
    </source>
</reference>
<gene>
    <name evidence="11" type="ORF">CAMP_LOCUS11826</name>
</gene>
<keyword evidence="8 9" id="KW-0472">Membrane</keyword>
<dbReference type="Pfam" id="PF01769">
    <property type="entry name" value="MgtE"/>
    <property type="match status" value="2"/>
</dbReference>
<keyword evidence="5" id="KW-0460">Magnesium</keyword>
<feature type="domain" description="SLC41A/MgtE integral membrane" evidence="10">
    <location>
        <begin position="337"/>
        <end position="485"/>
    </location>
</feature>
<dbReference type="Proteomes" id="UP001152747">
    <property type="component" value="Unassembled WGS sequence"/>
</dbReference>
<feature type="transmembrane region" description="Helical" evidence="9">
    <location>
        <begin position="81"/>
        <end position="108"/>
    </location>
</feature>
<dbReference type="SUPFAM" id="SSF161093">
    <property type="entry name" value="MgtE membrane domain-like"/>
    <property type="match status" value="2"/>
</dbReference>
<feature type="transmembrane region" description="Helical" evidence="9">
    <location>
        <begin position="160"/>
        <end position="188"/>
    </location>
</feature>
<keyword evidence="3" id="KW-0813">Transport</keyword>
<dbReference type="InterPro" id="IPR036739">
    <property type="entry name" value="SLC41_membr_dom_sf"/>
</dbReference>
<dbReference type="InterPro" id="IPR045349">
    <property type="entry name" value="SLC41A1-3"/>
</dbReference>
<evidence type="ECO:0000256" key="6">
    <source>
        <dbReference type="ARBA" id="ARBA00022989"/>
    </source>
</evidence>
<evidence type="ECO:0000256" key="5">
    <source>
        <dbReference type="ARBA" id="ARBA00022842"/>
    </source>
</evidence>
<dbReference type="PANTHER" id="PTHR16228">
    <property type="entry name" value="DIVALENT CATION TRANSPORTER SOLUTE CARRIER FAMILY 41"/>
    <property type="match status" value="1"/>
</dbReference>
<dbReference type="GO" id="GO:0008324">
    <property type="term" value="F:monoatomic cation transmembrane transporter activity"/>
    <property type="evidence" value="ECO:0007669"/>
    <property type="project" value="InterPro"/>
</dbReference>